<dbReference type="Gene3D" id="3.30.420.10">
    <property type="entry name" value="Ribonuclease H-like superfamily/Ribonuclease H"/>
    <property type="match status" value="1"/>
</dbReference>
<sequence length="66" mass="7289">DMGKRNVLVKSDREEAVNSVNNPLISKSTKDDPLICEIKKVLNSPQWKATLTWIPGPENGDADKLA</sequence>
<organism evidence="1 2">
    <name type="scientific">Trifolium medium</name>
    <dbReference type="NCBI Taxonomy" id="97028"/>
    <lineage>
        <taxon>Eukaryota</taxon>
        <taxon>Viridiplantae</taxon>
        <taxon>Streptophyta</taxon>
        <taxon>Embryophyta</taxon>
        <taxon>Tracheophyta</taxon>
        <taxon>Spermatophyta</taxon>
        <taxon>Magnoliopsida</taxon>
        <taxon>eudicotyledons</taxon>
        <taxon>Gunneridae</taxon>
        <taxon>Pentapetalae</taxon>
        <taxon>rosids</taxon>
        <taxon>fabids</taxon>
        <taxon>Fabales</taxon>
        <taxon>Fabaceae</taxon>
        <taxon>Papilionoideae</taxon>
        <taxon>50 kb inversion clade</taxon>
        <taxon>NPAAA clade</taxon>
        <taxon>Hologalegina</taxon>
        <taxon>IRL clade</taxon>
        <taxon>Trifolieae</taxon>
        <taxon>Trifolium</taxon>
    </lineage>
</organism>
<keyword evidence="2" id="KW-1185">Reference proteome</keyword>
<comment type="caution">
    <text evidence="1">The sequence shown here is derived from an EMBL/GenBank/DDBJ whole genome shotgun (WGS) entry which is preliminary data.</text>
</comment>
<evidence type="ECO:0000313" key="1">
    <source>
        <dbReference type="EMBL" id="MCI97499.1"/>
    </source>
</evidence>
<proteinExistence type="predicted"/>
<feature type="non-terminal residue" evidence="1">
    <location>
        <position position="1"/>
    </location>
</feature>
<evidence type="ECO:0000313" key="2">
    <source>
        <dbReference type="Proteomes" id="UP000265520"/>
    </source>
</evidence>
<accession>A0A392WCI3</accession>
<protein>
    <recommendedName>
        <fullName evidence="3">RNase H type-1 domain-containing protein</fullName>
    </recommendedName>
</protein>
<evidence type="ECO:0008006" key="3">
    <source>
        <dbReference type="Google" id="ProtNLM"/>
    </source>
</evidence>
<dbReference type="InterPro" id="IPR036397">
    <property type="entry name" value="RNaseH_sf"/>
</dbReference>
<dbReference type="Proteomes" id="UP000265520">
    <property type="component" value="Unassembled WGS sequence"/>
</dbReference>
<dbReference type="EMBL" id="LXQA011445333">
    <property type="protein sequence ID" value="MCI97499.1"/>
    <property type="molecule type" value="Genomic_DNA"/>
</dbReference>
<name>A0A392WCI3_9FABA</name>
<reference evidence="1 2" key="1">
    <citation type="journal article" date="2018" name="Front. Plant Sci.">
        <title>Red Clover (Trifolium pratense) and Zigzag Clover (T. medium) - A Picture of Genomic Similarities and Differences.</title>
        <authorList>
            <person name="Dluhosova J."/>
            <person name="Istvanek J."/>
            <person name="Nedelnik J."/>
            <person name="Repkova J."/>
        </authorList>
    </citation>
    <scope>NUCLEOTIDE SEQUENCE [LARGE SCALE GENOMIC DNA]</scope>
    <source>
        <strain evidence="2">cv. 10/8</strain>
        <tissue evidence="1">Leaf</tissue>
    </source>
</reference>
<dbReference type="AlphaFoldDB" id="A0A392WCI3"/>
<feature type="non-terminal residue" evidence="1">
    <location>
        <position position="66"/>
    </location>
</feature>
<dbReference type="GO" id="GO:0003676">
    <property type="term" value="F:nucleic acid binding"/>
    <property type="evidence" value="ECO:0007669"/>
    <property type="project" value="InterPro"/>
</dbReference>